<dbReference type="Proteomes" id="UP001642405">
    <property type="component" value="Unassembled WGS sequence"/>
</dbReference>
<proteinExistence type="predicted"/>
<protein>
    <submittedName>
        <fullName evidence="2">Uncharacterized protein</fullName>
    </submittedName>
</protein>
<evidence type="ECO:0000313" key="2">
    <source>
        <dbReference type="EMBL" id="CAK7210003.1"/>
    </source>
</evidence>
<reference evidence="2 3" key="1">
    <citation type="submission" date="2024-01" db="EMBL/GenBank/DDBJ databases">
        <authorList>
            <person name="Allen C."/>
            <person name="Tagirdzhanova G."/>
        </authorList>
    </citation>
    <scope>NUCLEOTIDE SEQUENCE [LARGE SCALE GENOMIC DNA]</scope>
</reference>
<feature type="region of interest" description="Disordered" evidence="1">
    <location>
        <begin position="56"/>
        <end position="79"/>
    </location>
</feature>
<dbReference type="EMBL" id="CAWUHB010000002">
    <property type="protein sequence ID" value="CAK7210003.1"/>
    <property type="molecule type" value="Genomic_DNA"/>
</dbReference>
<organism evidence="2 3">
    <name type="scientific">Sporothrix curviconia</name>
    <dbReference type="NCBI Taxonomy" id="1260050"/>
    <lineage>
        <taxon>Eukaryota</taxon>
        <taxon>Fungi</taxon>
        <taxon>Dikarya</taxon>
        <taxon>Ascomycota</taxon>
        <taxon>Pezizomycotina</taxon>
        <taxon>Sordariomycetes</taxon>
        <taxon>Sordariomycetidae</taxon>
        <taxon>Ophiostomatales</taxon>
        <taxon>Ophiostomataceae</taxon>
        <taxon>Sporothrix</taxon>
    </lineage>
</organism>
<evidence type="ECO:0000256" key="1">
    <source>
        <dbReference type="SAM" id="MobiDB-lite"/>
    </source>
</evidence>
<gene>
    <name evidence="2" type="ORF">SCUCBS95973_000644</name>
</gene>
<name>A0ABP0ARZ0_9PEZI</name>
<accession>A0ABP0ARZ0</accession>
<keyword evidence="3" id="KW-1185">Reference proteome</keyword>
<evidence type="ECO:0000313" key="3">
    <source>
        <dbReference type="Proteomes" id="UP001642405"/>
    </source>
</evidence>
<comment type="caution">
    <text evidence="2">The sequence shown here is derived from an EMBL/GenBank/DDBJ whole genome shotgun (WGS) entry which is preliminary data.</text>
</comment>
<sequence>MCTKQPEFFDYAIAISHFSNWFSHGRQRGRRQRNEWTSQVFGKTFTTGTTVISTTTRQPAGTVTDTSPTTATTSKAATTTTASAPAPTFLNNETYSLTGFAFQAFSGTDYLGKVSGVVHDEGFLDLPFSSNSYVWLPNGADCCITFCHDDSTAVGWWCDERRQKDASASFPRVWIGCGSAAHAEHACS</sequence>